<dbReference type="PANTHER" id="PTHR33490">
    <property type="entry name" value="BLR5614 PROTEIN-RELATED"/>
    <property type="match status" value="1"/>
</dbReference>
<gene>
    <name evidence="2" type="ORF">GALL_111770</name>
</gene>
<comment type="caution">
    <text evidence="2">The sequence shown here is derived from an EMBL/GenBank/DDBJ whole genome shotgun (WGS) entry which is preliminary data.</text>
</comment>
<dbReference type="SMART" id="SM00460">
    <property type="entry name" value="TGc"/>
    <property type="match status" value="1"/>
</dbReference>
<dbReference type="InterPro" id="IPR038765">
    <property type="entry name" value="Papain-like_cys_pep_sf"/>
</dbReference>
<accession>A0A1J5SY93</accession>
<dbReference type="InterPro" id="IPR013589">
    <property type="entry name" value="Bac_transglu_N"/>
</dbReference>
<evidence type="ECO:0000313" key="2">
    <source>
        <dbReference type="EMBL" id="OIR06572.1"/>
    </source>
</evidence>
<protein>
    <recommendedName>
        <fullName evidence="1">Transglutaminase-like domain-containing protein</fullName>
    </recommendedName>
</protein>
<proteinExistence type="predicted"/>
<evidence type="ECO:0000259" key="1">
    <source>
        <dbReference type="SMART" id="SM00460"/>
    </source>
</evidence>
<dbReference type="EMBL" id="MLJW01000042">
    <property type="protein sequence ID" value="OIR06572.1"/>
    <property type="molecule type" value="Genomic_DNA"/>
</dbReference>
<dbReference type="Gene3D" id="3.10.620.30">
    <property type="match status" value="1"/>
</dbReference>
<feature type="domain" description="Transglutaminase-like" evidence="1">
    <location>
        <begin position="155"/>
        <end position="218"/>
    </location>
</feature>
<dbReference type="SUPFAM" id="SSF54001">
    <property type="entry name" value="Cysteine proteinases"/>
    <property type="match status" value="1"/>
</dbReference>
<dbReference type="Pfam" id="PF01841">
    <property type="entry name" value="Transglut_core"/>
    <property type="match status" value="1"/>
</dbReference>
<organism evidence="2">
    <name type="scientific">mine drainage metagenome</name>
    <dbReference type="NCBI Taxonomy" id="410659"/>
    <lineage>
        <taxon>unclassified sequences</taxon>
        <taxon>metagenomes</taxon>
        <taxon>ecological metagenomes</taxon>
    </lineage>
</organism>
<reference evidence="2" key="1">
    <citation type="submission" date="2016-10" db="EMBL/GenBank/DDBJ databases">
        <title>Sequence of Gallionella enrichment culture.</title>
        <authorList>
            <person name="Poehlein A."/>
            <person name="Muehling M."/>
            <person name="Daniel R."/>
        </authorList>
    </citation>
    <scope>NUCLEOTIDE SEQUENCE</scope>
</reference>
<dbReference type="Pfam" id="PF08379">
    <property type="entry name" value="Bact_transglu_N"/>
    <property type="match status" value="1"/>
</dbReference>
<dbReference type="PANTHER" id="PTHR33490:SF6">
    <property type="entry name" value="SLL1049 PROTEIN"/>
    <property type="match status" value="1"/>
</dbReference>
<sequence length="266" mass="29381">MKLNIEHRTSYTFNKPIGYTIQELRLTPQDGFGQRVKNWHVKASGRASSHTDAYGNISHTLVMDAPHQEVLIIASGEVETDLDLPPNSDHLALPVYLRNTALTQSNAQISAFAASFVVQGKTADKSVLLSMMHSLVQSVQFVKVSEENQQSAIETFTAGQGLSQGMAHVFIACCRALKVPARFVHGYCFNPITNQIESHSWADAWLIEQGWQSFDVANNTESNGIHVRLATGLDYRDACPISSAMSQNESSTSFRVLVHSMEQSQQ</sequence>
<dbReference type="AlphaFoldDB" id="A0A1J5SY93"/>
<name>A0A1J5SY93_9ZZZZ</name>
<dbReference type="InterPro" id="IPR002931">
    <property type="entry name" value="Transglutaminase-like"/>
</dbReference>